<dbReference type="GO" id="GO:0000775">
    <property type="term" value="C:chromosome, centromeric region"/>
    <property type="evidence" value="ECO:0007669"/>
    <property type="project" value="TreeGrafter"/>
</dbReference>
<reference evidence="3 4" key="1">
    <citation type="journal article" date="2018" name="Mol. Plant">
        <title>The genome of Artemisia annua provides insight into the evolution of Asteraceae family and artemisinin biosynthesis.</title>
        <authorList>
            <person name="Shen Q."/>
            <person name="Zhang L."/>
            <person name="Liao Z."/>
            <person name="Wang S."/>
            <person name="Yan T."/>
            <person name="Shi P."/>
            <person name="Liu M."/>
            <person name="Fu X."/>
            <person name="Pan Q."/>
            <person name="Wang Y."/>
            <person name="Lv Z."/>
            <person name="Lu X."/>
            <person name="Zhang F."/>
            <person name="Jiang W."/>
            <person name="Ma Y."/>
            <person name="Chen M."/>
            <person name="Hao X."/>
            <person name="Li L."/>
            <person name="Tang Y."/>
            <person name="Lv G."/>
            <person name="Zhou Y."/>
            <person name="Sun X."/>
            <person name="Brodelius P.E."/>
            <person name="Rose J.K.C."/>
            <person name="Tang K."/>
        </authorList>
    </citation>
    <scope>NUCLEOTIDE SEQUENCE [LARGE SCALE GENOMIC DNA]</scope>
    <source>
        <strain evidence="4">cv. Huhao1</strain>
        <tissue evidence="3">Leaf</tissue>
    </source>
</reference>
<keyword evidence="2" id="KW-0235">DNA replication</keyword>
<dbReference type="GO" id="GO:0031390">
    <property type="term" value="C:Ctf18 RFC-like complex"/>
    <property type="evidence" value="ECO:0007669"/>
    <property type="project" value="InterPro"/>
</dbReference>
<dbReference type="PANTHER" id="PTHR13395">
    <property type="entry name" value="SISTER CHROMATID COHESION PROTEIN DCC1-RELATED"/>
    <property type="match status" value="1"/>
</dbReference>
<evidence type="ECO:0008006" key="5">
    <source>
        <dbReference type="Google" id="ProtNLM"/>
    </source>
</evidence>
<dbReference type="Pfam" id="PF09724">
    <property type="entry name" value="Dcc1"/>
    <property type="match status" value="1"/>
</dbReference>
<evidence type="ECO:0000256" key="1">
    <source>
        <dbReference type="ARBA" id="ARBA00007017"/>
    </source>
</evidence>
<protein>
    <recommendedName>
        <fullName evidence="5">Sister chromatid cohesion protein DCC1</fullName>
    </recommendedName>
</protein>
<dbReference type="STRING" id="35608.A0A2U1PHE4"/>
<dbReference type="PANTHER" id="PTHR13395:SF6">
    <property type="entry name" value="SISTER CHROMATID COHESION PROTEIN DCC1"/>
    <property type="match status" value="1"/>
</dbReference>
<dbReference type="EMBL" id="PKPP01001153">
    <property type="protein sequence ID" value="PWA85142.1"/>
    <property type="molecule type" value="Genomic_DNA"/>
</dbReference>
<dbReference type="Proteomes" id="UP000245207">
    <property type="component" value="Unassembled WGS sequence"/>
</dbReference>
<dbReference type="AlphaFoldDB" id="A0A2U1PHE4"/>
<accession>A0A2U1PHE4</accession>
<comment type="similarity">
    <text evidence="1">Belongs to the DCC1 family.</text>
</comment>
<evidence type="ECO:0000313" key="4">
    <source>
        <dbReference type="Proteomes" id="UP000245207"/>
    </source>
</evidence>
<dbReference type="InterPro" id="IPR019128">
    <property type="entry name" value="Dcc1"/>
</dbReference>
<evidence type="ECO:0000256" key="2">
    <source>
        <dbReference type="ARBA" id="ARBA00022705"/>
    </source>
</evidence>
<dbReference type="OrthoDB" id="5199543at2759"/>
<dbReference type="GO" id="GO:0000785">
    <property type="term" value="C:chromatin"/>
    <property type="evidence" value="ECO:0007669"/>
    <property type="project" value="TreeGrafter"/>
</dbReference>
<comment type="caution">
    <text evidence="3">The sequence shown here is derived from an EMBL/GenBank/DDBJ whole genome shotgun (WGS) entry which is preliminary data.</text>
</comment>
<dbReference type="GO" id="GO:0006260">
    <property type="term" value="P:DNA replication"/>
    <property type="evidence" value="ECO:0007669"/>
    <property type="project" value="UniProtKB-KW"/>
</dbReference>
<sequence length="392" mass="44506">MGMTECDCTKGADSLLKVPPNSSIPISYHPLFGSHDDLLLLELDEKLLPDVINQRVSLRGQPDEDAVFCTRSKTYAIKFVGTSNSVFLVPPSNQYTINENTEDLNEKYPNSNEPFASVLKLAPGTMELVEVAPKIDKLKSLLSENTYKYDGDCNKYDTGLYRWDDLIDRVQASDEELRSALRAFSAVEIDGYWRIVDEKYMNRIRSMLINNSLINDWSLNALDETEVVESLVKDKFSRDIAHHCLEVFGTRTNGCEKGGKSIWSLDKTRVCVHIAREILARGKMKMESFMEEWTMEAPSGMVVSLDMLEGEVLVEKLGIQSWVYAFSVSSLPSDPANRFARLFQERSKWDWKDLHPYIRDLSVPGLTSDGLLLKYTRRTQPTADAEPVFTAR</sequence>
<dbReference type="GO" id="GO:0034088">
    <property type="term" value="P:maintenance of mitotic sister chromatid cohesion"/>
    <property type="evidence" value="ECO:0007669"/>
    <property type="project" value="TreeGrafter"/>
</dbReference>
<organism evidence="3 4">
    <name type="scientific">Artemisia annua</name>
    <name type="common">Sweet wormwood</name>
    <dbReference type="NCBI Taxonomy" id="35608"/>
    <lineage>
        <taxon>Eukaryota</taxon>
        <taxon>Viridiplantae</taxon>
        <taxon>Streptophyta</taxon>
        <taxon>Embryophyta</taxon>
        <taxon>Tracheophyta</taxon>
        <taxon>Spermatophyta</taxon>
        <taxon>Magnoliopsida</taxon>
        <taxon>eudicotyledons</taxon>
        <taxon>Gunneridae</taxon>
        <taxon>Pentapetalae</taxon>
        <taxon>asterids</taxon>
        <taxon>campanulids</taxon>
        <taxon>Asterales</taxon>
        <taxon>Asteraceae</taxon>
        <taxon>Asteroideae</taxon>
        <taxon>Anthemideae</taxon>
        <taxon>Artemisiinae</taxon>
        <taxon>Artemisia</taxon>
    </lineage>
</organism>
<proteinExistence type="inferred from homology"/>
<gene>
    <name evidence="3" type="ORF">CTI12_AA152940</name>
</gene>
<name>A0A2U1PHE4_ARTAN</name>
<keyword evidence="4" id="KW-1185">Reference proteome</keyword>
<evidence type="ECO:0000313" key="3">
    <source>
        <dbReference type="EMBL" id="PWA85142.1"/>
    </source>
</evidence>